<keyword evidence="3" id="KW-0804">Transcription</keyword>
<dbReference type="InterPro" id="IPR018060">
    <property type="entry name" value="HTH_AraC"/>
</dbReference>
<evidence type="ECO:0000313" key="6">
    <source>
        <dbReference type="Proteomes" id="UP001501822"/>
    </source>
</evidence>
<dbReference type="InterPro" id="IPR046532">
    <property type="entry name" value="DUF6597"/>
</dbReference>
<evidence type="ECO:0000256" key="2">
    <source>
        <dbReference type="ARBA" id="ARBA00023125"/>
    </source>
</evidence>
<dbReference type="RefSeq" id="WP_252805981.1">
    <property type="nucleotide sequence ID" value="NZ_BAAABM010000054.1"/>
</dbReference>
<proteinExistence type="predicted"/>
<evidence type="ECO:0000256" key="1">
    <source>
        <dbReference type="ARBA" id="ARBA00023015"/>
    </source>
</evidence>
<dbReference type="Pfam" id="PF20240">
    <property type="entry name" value="DUF6597"/>
    <property type="match status" value="1"/>
</dbReference>
<keyword evidence="2" id="KW-0238">DNA-binding</keyword>
<dbReference type="Proteomes" id="UP001501822">
    <property type="component" value="Unassembled WGS sequence"/>
</dbReference>
<feature type="domain" description="HTH araC/xylS-type" evidence="4">
    <location>
        <begin position="166"/>
        <end position="267"/>
    </location>
</feature>
<reference evidence="6" key="1">
    <citation type="journal article" date="2019" name="Int. J. Syst. Evol. Microbiol.">
        <title>The Global Catalogue of Microorganisms (GCM) 10K type strain sequencing project: providing services to taxonomists for standard genome sequencing and annotation.</title>
        <authorList>
            <consortium name="The Broad Institute Genomics Platform"/>
            <consortium name="The Broad Institute Genome Sequencing Center for Infectious Disease"/>
            <person name="Wu L."/>
            <person name="Ma J."/>
        </authorList>
    </citation>
    <scope>NUCLEOTIDE SEQUENCE [LARGE SCALE GENOMIC DNA]</scope>
    <source>
        <strain evidence="6">JCM 3146</strain>
    </source>
</reference>
<sequence>MADAVPDSLRAVLNRAAALERFQVAHRAPAADLAWLADYHWILRWDLGEGGTHRQRVLTHPSVHLTFISDGRARVDGVVRGVFTETIEGRGRVIGVRFRPGGLRPILGAPVSTITDRRVPVEGIFGREARAVADAIIATPEPGDAILLAEDLLRSAAPDRPDPLVLEASAVVDRIAADPALTRVDRLAAAAGVSTRRLQRLFADYVGVGPKWVIRRYRMQDAADRAAHGTDVDWADVAADLGYADQAHFTRDFTATIGMSPARYARSCAR</sequence>
<dbReference type="InterPro" id="IPR009057">
    <property type="entry name" value="Homeodomain-like_sf"/>
</dbReference>
<evidence type="ECO:0000256" key="3">
    <source>
        <dbReference type="ARBA" id="ARBA00023163"/>
    </source>
</evidence>
<comment type="caution">
    <text evidence="5">The sequence shown here is derived from an EMBL/GenBank/DDBJ whole genome shotgun (WGS) entry which is preliminary data.</text>
</comment>
<protein>
    <submittedName>
        <fullName evidence="5">Helix-turn-helix domain-containing protein</fullName>
    </submittedName>
</protein>
<accession>A0ABP3H3T4</accession>
<dbReference type="Gene3D" id="1.10.10.60">
    <property type="entry name" value="Homeodomain-like"/>
    <property type="match status" value="1"/>
</dbReference>
<evidence type="ECO:0000259" key="4">
    <source>
        <dbReference type="PROSITE" id="PS01124"/>
    </source>
</evidence>
<dbReference type="SUPFAM" id="SSF46689">
    <property type="entry name" value="Homeodomain-like"/>
    <property type="match status" value="1"/>
</dbReference>
<keyword evidence="1" id="KW-0805">Transcription regulation</keyword>
<name>A0ABP3H3T4_9ACTN</name>
<dbReference type="InterPro" id="IPR050204">
    <property type="entry name" value="AraC_XylS_family_regulators"/>
</dbReference>
<organism evidence="5 6">
    <name type="scientific">Actinoallomurus spadix</name>
    <dbReference type="NCBI Taxonomy" id="79912"/>
    <lineage>
        <taxon>Bacteria</taxon>
        <taxon>Bacillati</taxon>
        <taxon>Actinomycetota</taxon>
        <taxon>Actinomycetes</taxon>
        <taxon>Streptosporangiales</taxon>
        <taxon>Thermomonosporaceae</taxon>
        <taxon>Actinoallomurus</taxon>
    </lineage>
</organism>
<keyword evidence="6" id="KW-1185">Reference proteome</keyword>
<dbReference type="Pfam" id="PF12833">
    <property type="entry name" value="HTH_18"/>
    <property type="match status" value="1"/>
</dbReference>
<dbReference type="EMBL" id="BAAABM010000054">
    <property type="protein sequence ID" value="GAA0361397.1"/>
    <property type="molecule type" value="Genomic_DNA"/>
</dbReference>
<gene>
    <name evidence="5" type="ORF">GCM10010151_59200</name>
</gene>
<dbReference type="PANTHER" id="PTHR46796">
    <property type="entry name" value="HTH-TYPE TRANSCRIPTIONAL ACTIVATOR RHAS-RELATED"/>
    <property type="match status" value="1"/>
</dbReference>
<dbReference type="PROSITE" id="PS01124">
    <property type="entry name" value="HTH_ARAC_FAMILY_2"/>
    <property type="match status" value="1"/>
</dbReference>
<dbReference type="SMART" id="SM00342">
    <property type="entry name" value="HTH_ARAC"/>
    <property type="match status" value="1"/>
</dbReference>
<evidence type="ECO:0000313" key="5">
    <source>
        <dbReference type="EMBL" id="GAA0361397.1"/>
    </source>
</evidence>